<dbReference type="Pfam" id="PF13912">
    <property type="entry name" value="zf-C2H2_6"/>
    <property type="match status" value="2"/>
</dbReference>
<dbReference type="Gene3D" id="3.30.160.60">
    <property type="entry name" value="Classic Zinc Finger"/>
    <property type="match status" value="1"/>
</dbReference>
<dbReference type="PROSITE" id="PS50157">
    <property type="entry name" value="ZINC_FINGER_C2H2_2"/>
    <property type="match status" value="2"/>
</dbReference>
<keyword evidence="12" id="KW-1185">Reference proteome</keyword>
<dbReference type="Gramene" id="OIW11309">
    <property type="protein sequence ID" value="OIW11309"/>
    <property type="gene ID" value="TanjilG_20458"/>
</dbReference>
<evidence type="ECO:0000256" key="9">
    <source>
        <dbReference type="PROSITE-ProRule" id="PRU00042"/>
    </source>
</evidence>
<dbReference type="KEGG" id="lang:109348359"/>
<gene>
    <name evidence="11" type="ORF">TanjilG_20458</name>
</gene>
<protein>
    <recommendedName>
        <fullName evidence="10">C2H2-type domain-containing protein</fullName>
    </recommendedName>
</protein>
<dbReference type="GO" id="GO:0008270">
    <property type="term" value="F:zinc ion binding"/>
    <property type="evidence" value="ECO:0007669"/>
    <property type="project" value="UniProtKB-KW"/>
</dbReference>
<keyword evidence="7" id="KW-0804">Transcription</keyword>
<feature type="domain" description="C2H2-type" evidence="10">
    <location>
        <begin position="181"/>
        <end position="203"/>
    </location>
</feature>
<accession>A0A1J7IB05</accession>
<evidence type="ECO:0000256" key="8">
    <source>
        <dbReference type="ARBA" id="ARBA00023242"/>
    </source>
</evidence>
<keyword evidence="5" id="KW-0862">Zinc</keyword>
<dbReference type="Proteomes" id="UP000188354">
    <property type="component" value="Chromosome LG05"/>
</dbReference>
<keyword evidence="3" id="KW-0677">Repeat</keyword>
<dbReference type="OMA" id="GLYVYQC"/>
<dbReference type="PROSITE" id="PS00028">
    <property type="entry name" value="ZINC_FINGER_C2H2_1"/>
    <property type="match status" value="2"/>
</dbReference>
<keyword evidence="8" id="KW-0539">Nucleus</keyword>
<dbReference type="PANTHER" id="PTHR26374:SF456">
    <property type="entry name" value="ZINC FINGER PROTEIN ZAT5-LIKE"/>
    <property type="match status" value="1"/>
</dbReference>
<evidence type="ECO:0000256" key="3">
    <source>
        <dbReference type="ARBA" id="ARBA00022737"/>
    </source>
</evidence>
<comment type="subcellular location">
    <subcellularLocation>
        <location evidence="1">Nucleus</location>
    </subcellularLocation>
</comment>
<evidence type="ECO:0000313" key="12">
    <source>
        <dbReference type="Proteomes" id="UP000188354"/>
    </source>
</evidence>
<evidence type="ECO:0000256" key="7">
    <source>
        <dbReference type="ARBA" id="ARBA00023163"/>
    </source>
</evidence>
<keyword evidence="2" id="KW-0479">Metal-binding</keyword>
<dbReference type="STRING" id="3871.A0A1J7IB05"/>
<evidence type="ECO:0000256" key="2">
    <source>
        <dbReference type="ARBA" id="ARBA00022723"/>
    </source>
</evidence>
<dbReference type="OrthoDB" id="6077919at2759"/>
<dbReference type="AlphaFoldDB" id="A0A1J7IB05"/>
<dbReference type="SMART" id="SM00355">
    <property type="entry name" value="ZnF_C2H2"/>
    <property type="match status" value="2"/>
</dbReference>
<dbReference type="EMBL" id="CM007365">
    <property type="protein sequence ID" value="OIW11309.1"/>
    <property type="molecule type" value="Genomic_DNA"/>
</dbReference>
<dbReference type="InterPro" id="IPR013087">
    <property type="entry name" value="Znf_C2H2_type"/>
</dbReference>
<dbReference type="PANTHER" id="PTHR26374">
    <property type="entry name" value="ZINC FINGER PROTEIN ZAT5"/>
    <property type="match status" value="1"/>
</dbReference>
<evidence type="ECO:0000256" key="6">
    <source>
        <dbReference type="ARBA" id="ARBA00023015"/>
    </source>
</evidence>
<dbReference type="InterPro" id="IPR036236">
    <property type="entry name" value="Znf_C2H2_sf"/>
</dbReference>
<proteinExistence type="predicted"/>
<evidence type="ECO:0000259" key="10">
    <source>
        <dbReference type="PROSITE" id="PS50157"/>
    </source>
</evidence>
<keyword evidence="4 9" id="KW-0863">Zinc-finger</keyword>
<keyword evidence="6" id="KW-0805">Transcription regulation</keyword>
<evidence type="ECO:0000256" key="4">
    <source>
        <dbReference type="ARBA" id="ARBA00022771"/>
    </source>
</evidence>
<feature type="domain" description="C2H2-type" evidence="10">
    <location>
        <begin position="96"/>
        <end position="123"/>
    </location>
</feature>
<dbReference type="SUPFAM" id="SSF57667">
    <property type="entry name" value="beta-beta-alpha zinc fingers"/>
    <property type="match status" value="1"/>
</dbReference>
<organism evidence="11 12">
    <name type="scientific">Lupinus angustifolius</name>
    <name type="common">Narrow-leaved blue lupine</name>
    <dbReference type="NCBI Taxonomy" id="3871"/>
    <lineage>
        <taxon>Eukaryota</taxon>
        <taxon>Viridiplantae</taxon>
        <taxon>Streptophyta</taxon>
        <taxon>Embryophyta</taxon>
        <taxon>Tracheophyta</taxon>
        <taxon>Spermatophyta</taxon>
        <taxon>Magnoliopsida</taxon>
        <taxon>eudicotyledons</taxon>
        <taxon>Gunneridae</taxon>
        <taxon>Pentapetalae</taxon>
        <taxon>rosids</taxon>
        <taxon>fabids</taxon>
        <taxon>Fabales</taxon>
        <taxon>Fabaceae</taxon>
        <taxon>Papilionoideae</taxon>
        <taxon>50 kb inversion clade</taxon>
        <taxon>genistoids sensu lato</taxon>
        <taxon>core genistoids</taxon>
        <taxon>Genisteae</taxon>
        <taxon>Lupinus</taxon>
    </lineage>
</organism>
<evidence type="ECO:0000256" key="1">
    <source>
        <dbReference type="ARBA" id="ARBA00004123"/>
    </source>
</evidence>
<evidence type="ECO:0000313" key="11">
    <source>
        <dbReference type="EMBL" id="OIW11309.1"/>
    </source>
</evidence>
<evidence type="ECO:0000256" key="5">
    <source>
        <dbReference type="ARBA" id="ARBA00022833"/>
    </source>
</evidence>
<name>A0A1J7IB05_LUPAN</name>
<dbReference type="GO" id="GO:0005634">
    <property type="term" value="C:nucleus"/>
    <property type="evidence" value="ECO:0007669"/>
    <property type="project" value="UniProtKB-SubCell"/>
</dbReference>
<reference evidence="11 12" key="1">
    <citation type="journal article" date="2017" name="Plant Biotechnol. J.">
        <title>A comprehensive draft genome sequence for lupin (Lupinus angustifolius), an emerging health food: insights into plant-microbe interactions and legume evolution.</title>
        <authorList>
            <person name="Hane J.K."/>
            <person name="Ming Y."/>
            <person name="Kamphuis L.G."/>
            <person name="Nelson M.N."/>
            <person name="Garg G."/>
            <person name="Atkins C.A."/>
            <person name="Bayer P.E."/>
            <person name="Bravo A."/>
            <person name="Bringans S."/>
            <person name="Cannon S."/>
            <person name="Edwards D."/>
            <person name="Foley R."/>
            <person name="Gao L.L."/>
            <person name="Harrison M.J."/>
            <person name="Huang W."/>
            <person name="Hurgobin B."/>
            <person name="Li S."/>
            <person name="Liu C.W."/>
            <person name="McGrath A."/>
            <person name="Morahan G."/>
            <person name="Murray J."/>
            <person name="Weller J."/>
            <person name="Jian J."/>
            <person name="Singh K.B."/>
        </authorList>
    </citation>
    <scope>NUCLEOTIDE SEQUENCE [LARGE SCALE GENOMIC DNA]</scope>
    <source>
        <strain evidence="12">cv. Tanjil</strain>
        <tissue evidence="11">Whole plant</tissue>
    </source>
</reference>
<sequence>MHVQEEQQHDLDHMQMIKFKGKRTKRQRLPSPIRLTMSSTSWTNNSEEEEDLANCLILLAQGRHNHQTQKVSEPYHTTTPDHNNKNVSKKIGLYVYECKTCNRCFPSFQALGGHSVSHKKPKANIAQDQKQGVVTSFVNGGDDDDNYDPTTLTLQIPNNRVVLYGTNPTTKTSITKSNKVHECSICGAEYTSGQALGGHMRRHRTILNTTSSTTTTNYSMSGANNIGVGDSPNESIEVKRPRHVLKLDLNLPAPEDDQREPKLPFKPKEKVIVFNATSLVNCHY</sequence>